<name>A0A854QIX5_CRYNE</name>
<feature type="signal peptide" evidence="2">
    <location>
        <begin position="1"/>
        <end position="20"/>
    </location>
</feature>
<gene>
    <name evidence="3" type="ORF">C361_01736</name>
</gene>
<feature type="compositionally biased region" description="Low complexity" evidence="1">
    <location>
        <begin position="94"/>
        <end position="117"/>
    </location>
</feature>
<feature type="region of interest" description="Disordered" evidence="1">
    <location>
        <begin position="69"/>
        <end position="117"/>
    </location>
</feature>
<dbReference type="AlphaFoldDB" id="A0A854QIX5"/>
<dbReference type="Proteomes" id="UP000199727">
    <property type="component" value="Unassembled WGS sequence"/>
</dbReference>
<feature type="chain" id="PRO_5032875215" evidence="2">
    <location>
        <begin position="21"/>
        <end position="180"/>
    </location>
</feature>
<comment type="caution">
    <text evidence="3">The sequence shown here is derived from an EMBL/GenBank/DDBJ whole genome shotgun (WGS) entry which is preliminary data.</text>
</comment>
<evidence type="ECO:0000313" key="3">
    <source>
        <dbReference type="EMBL" id="OXG25776.1"/>
    </source>
</evidence>
<reference evidence="3 4" key="1">
    <citation type="submission" date="2017-06" db="EMBL/GenBank/DDBJ databases">
        <title>Global population genomics of the pathogenic fungus Cryptococcus neoformans var. grubii.</title>
        <authorList>
            <person name="Cuomo C."/>
            <person name="Litvintseva A."/>
            <person name="Chen Y."/>
            <person name="Young S."/>
            <person name="Zeng Q."/>
            <person name="Chapman S."/>
            <person name="Gujja S."/>
            <person name="Saif S."/>
            <person name="Birren B."/>
        </authorList>
    </citation>
    <scope>NUCLEOTIDE SEQUENCE [LARGE SCALE GENOMIC DNA]</scope>
    <source>
        <strain evidence="3 4">Tu259-1</strain>
    </source>
</reference>
<sequence>MPRFLFTFLFVLLSAQFCLAQRLATRIDEDGHTIVITGPNGYNGVGTLPSTAISMSTSVPATPRMTMSRLDDSTMSSTPSPSAVDSWRGDADVAWTESPSASDSSSNTSAATASSTEKSVAVNGAAAAATDASATTAQTNASAVMSHAQNSATLSMPLNLGSVIGITLTGAVSLCASIVW</sequence>
<keyword evidence="2" id="KW-0732">Signal</keyword>
<dbReference type="OrthoDB" id="2576260at2759"/>
<accession>A0A854QIX5</accession>
<dbReference type="EMBL" id="AMKT01000027">
    <property type="protein sequence ID" value="OXG25776.1"/>
    <property type="molecule type" value="Genomic_DNA"/>
</dbReference>
<organism evidence="3 4">
    <name type="scientific">Cryptococcus neoformans Tu259-1</name>
    <dbReference type="NCBI Taxonomy" id="1230072"/>
    <lineage>
        <taxon>Eukaryota</taxon>
        <taxon>Fungi</taxon>
        <taxon>Dikarya</taxon>
        <taxon>Basidiomycota</taxon>
        <taxon>Agaricomycotina</taxon>
        <taxon>Tremellomycetes</taxon>
        <taxon>Tremellales</taxon>
        <taxon>Cryptococcaceae</taxon>
        <taxon>Cryptococcus</taxon>
        <taxon>Cryptococcus neoformans species complex</taxon>
    </lineage>
</organism>
<protein>
    <submittedName>
        <fullName evidence="3">Uncharacterized protein</fullName>
    </submittedName>
</protein>
<evidence type="ECO:0000256" key="2">
    <source>
        <dbReference type="SAM" id="SignalP"/>
    </source>
</evidence>
<evidence type="ECO:0000256" key="1">
    <source>
        <dbReference type="SAM" id="MobiDB-lite"/>
    </source>
</evidence>
<evidence type="ECO:0000313" key="4">
    <source>
        <dbReference type="Proteomes" id="UP000199727"/>
    </source>
</evidence>
<proteinExistence type="predicted"/>
<feature type="compositionally biased region" description="Low complexity" evidence="1">
    <location>
        <begin position="73"/>
        <end position="82"/>
    </location>
</feature>